<protein>
    <submittedName>
        <fullName evidence="1">Uncharacterized protein</fullName>
    </submittedName>
</protein>
<proteinExistence type="predicted"/>
<organism evidence="1">
    <name type="scientific">Arion vulgaris</name>
    <dbReference type="NCBI Taxonomy" id="1028688"/>
    <lineage>
        <taxon>Eukaryota</taxon>
        <taxon>Metazoa</taxon>
        <taxon>Spiralia</taxon>
        <taxon>Lophotrochozoa</taxon>
        <taxon>Mollusca</taxon>
        <taxon>Gastropoda</taxon>
        <taxon>Heterobranchia</taxon>
        <taxon>Euthyneura</taxon>
        <taxon>Panpulmonata</taxon>
        <taxon>Eupulmonata</taxon>
        <taxon>Stylommatophora</taxon>
        <taxon>Helicina</taxon>
        <taxon>Arionoidea</taxon>
        <taxon>Arionidae</taxon>
        <taxon>Arion</taxon>
    </lineage>
</organism>
<dbReference type="AlphaFoldDB" id="A0A0B7AR26"/>
<reference evidence="1" key="1">
    <citation type="submission" date="2014-12" db="EMBL/GenBank/DDBJ databases">
        <title>Insight into the proteome of Arion vulgaris.</title>
        <authorList>
            <person name="Aradska J."/>
            <person name="Bulat T."/>
            <person name="Smidak R."/>
            <person name="Sarate P."/>
            <person name="Gangsoo J."/>
            <person name="Sialana F."/>
            <person name="Bilban M."/>
            <person name="Lubec G."/>
        </authorList>
    </citation>
    <scope>NUCLEOTIDE SEQUENCE</scope>
    <source>
        <tissue evidence="1">Skin</tissue>
    </source>
</reference>
<name>A0A0B7AR26_9EUPU</name>
<gene>
    <name evidence="1" type="primary">ORF136505</name>
</gene>
<sequence length="55" mass="6441">MCYCIVHSILKILRVPVAQMLEYSFPRRVILTRSSVGVKLLFYFFCTKYLSGHPD</sequence>
<evidence type="ECO:0000313" key="1">
    <source>
        <dbReference type="EMBL" id="CEK83338.1"/>
    </source>
</evidence>
<accession>A0A0B7AR26</accession>
<dbReference type="EMBL" id="HACG01036473">
    <property type="protein sequence ID" value="CEK83338.1"/>
    <property type="molecule type" value="Transcribed_RNA"/>
</dbReference>